<name>X0YE91_9ZZZZ</name>
<evidence type="ECO:0000256" key="3">
    <source>
        <dbReference type="ARBA" id="ARBA00004667"/>
    </source>
</evidence>
<evidence type="ECO:0000256" key="11">
    <source>
        <dbReference type="ARBA" id="ARBA00023102"/>
    </source>
</evidence>
<evidence type="ECO:0000256" key="8">
    <source>
        <dbReference type="ARBA" id="ARBA00022679"/>
    </source>
</evidence>
<evidence type="ECO:0000256" key="6">
    <source>
        <dbReference type="ARBA" id="ARBA00022605"/>
    </source>
</evidence>
<dbReference type="PANTHER" id="PTHR21403">
    <property type="entry name" value="ATP PHOSPHORIBOSYLTRANSFERASE ATP-PRTASE"/>
    <property type="match status" value="1"/>
</dbReference>
<evidence type="ECO:0000256" key="5">
    <source>
        <dbReference type="ARBA" id="ARBA00022490"/>
    </source>
</evidence>
<keyword evidence="8" id="KW-0808">Transferase</keyword>
<keyword evidence="6" id="KW-0028">Amino-acid biosynthesis</keyword>
<dbReference type="NCBIfam" id="TIGR00070">
    <property type="entry name" value="hisG"/>
    <property type="match status" value="1"/>
</dbReference>
<dbReference type="EMBL" id="BARS01048308">
    <property type="protein sequence ID" value="GAG35136.1"/>
    <property type="molecule type" value="Genomic_DNA"/>
</dbReference>
<dbReference type="InterPro" id="IPR013820">
    <property type="entry name" value="ATP_PRibTrfase_cat"/>
</dbReference>
<accession>X0YE91</accession>
<dbReference type="AlphaFoldDB" id="X0YE91"/>
<comment type="pathway">
    <text evidence="3">Amino-acid biosynthesis; L-histidine biosynthesis; L-histidine from 5-phospho-alpha-D-ribose 1-diphosphate: step 1/9.</text>
</comment>
<keyword evidence="10" id="KW-0067">ATP-binding</keyword>
<keyword evidence="7" id="KW-0328">Glycosyltransferase</keyword>
<evidence type="ECO:0000256" key="1">
    <source>
        <dbReference type="ARBA" id="ARBA00000915"/>
    </source>
</evidence>
<dbReference type="SUPFAM" id="SSF53850">
    <property type="entry name" value="Periplasmic binding protein-like II"/>
    <property type="match status" value="1"/>
</dbReference>
<dbReference type="GO" id="GO:0000105">
    <property type="term" value="P:L-histidine biosynthetic process"/>
    <property type="evidence" value="ECO:0007669"/>
    <property type="project" value="UniProtKB-UniPathway"/>
</dbReference>
<proteinExistence type="predicted"/>
<dbReference type="EC" id="2.4.2.17" evidence="4"/>
<feature type="domain" description="ATP phosphoribosyltransferase catalytic" evidence="12">
    <location>
        <begin position="79"/>
        <end position="235"/>
    </location>
</feature>
<evidence type="ECO:0000256" key="9">
    <source>
        <dbReference type="ARBA" id="ARBA00022741"/>
    </source>
</evidence>
<dbReference type="PANTHER" id="PTHR21403:SF10">
    <property type="entry name" value="ATP PHOSPHORIBOSYLTRANSFERASE"/>
    <property type="match status" value="1"/>
</dbReference>
<protein>
    <recommendedName>
        <fullName evidence="4">ATP phosphoribosyltransferase</fullName>
        <ecNumber evidence="4">2.4.2.17</ecNumber>
    </recommendedName>
</protein>
<feature type="non-terminal residue" evidence="13">
    <location>
        <position position="242"/>
    </location>
</feature>
<keyword evidence="11" id="KW-0368">Histidine biosynthesis</keyword>
<dbReference type="Gene3D" id="3.40.190.10">
    <property type="entry name" value="Periplasmic binding protein-like II"/>
    <property type="match status" value="2"/>
</dbReference>
<comment type="caution">
    <text evidence="13">The sequence shown here is derived from an EMBL/GenBank/DDBJ whole genome shotgun (WGS) entry which is preliminary data.</text>
</comment>
<comment type="catalytic activity">
    <reaction evidence="1">
        <text>1-(5-phospho-beta-D-ribosyl)-ATP + diphosphate = 5-phospho-alpha-D-ribose 1-diphosphate + ATP</text>
        <dbReference type="Rhea" id="RHEA:18473"/>
        <dbReference type="ChEBI" id="CHEBI:30616"/>
        <dbReference type="ChEBI" id="CHEBI:33019"/>
        <dbReference type="ChEBI" id="CHEBI:58017"/>
        <dbReference type="ChEBI" id="CHEBI:73183"/>
        <dbReference type="EC" id="2.4.2.17"/>
    </reaction>
</comment>
<evidence type="ECO:0000256" key="10">
    <source>
        <dbReference type="ARBA" id="ARBA00022840"/>
    </source>
</evidence>
<evidence type="ECO:0000256" key="2">
    <source>
        <dbReference type="ARBA" id="ARBA00004496"/>
    </source>
</evidence>
<keyword evidence="5" id="KW-0963">Cytoplasm</keyword>
<evidence type="ECO:0000256" key="7">
    <source>
        <dbReference type="ARBA" id="ARBA00022676"/>
    </source>
</evidence>
<keyword evidence="9" id="KW-0547">Nucleotide-binding</keyword>
<evidence type="ECO:0000313" key="13">
    <source>
        <dbReference type="EMBL" id="GAG35136.1"/>
    </source>
</evidence>
<dbReference type="GO" id="GO:0005524">
    <property type="term" value="F:ATP binding"/>
    <property type="evidence" value="ECO:0007669"/>
    <property type="project" value="UniProtKB-KW"/>
</dbReference>
<evidence type="ECO:0000256" key="4">
    <source>
        <dbReference type="ARBA" id="ARBA00011946"/>
    </source>
</evidence>
<gene>
    <name evidence="13" type="ORF">S01H1_72433</name>
</gene>
<organism evidence="13">
    <name type="scientific">marine sediment metagenome</name>
    <dbReference type="NCBI Taxonomy" id="412755"/>
    <lineage>
        <taxon>unclassified sequences</taxon>
        <taxon>metagenomes</taxon>
        <taxon>ecological metagenomes</taxon>
    </lineage>
</organism>
<dbReference type="Pfam" id="PF01634">
    <property type="entry name" value="HisG"/>
    <property type="match status" value="1"/>
</dbReference>
<dbReference type="GO" id="GO:0003879">
    <property type="term" value="F:ATP phosphoribosyltransferase activity"/>
    <property type="evidence" value="ECO:0007669"/>
    <property type="project" value="UniProtKB-EC"/>
</dbReference>
<comment type="subcellular location">
    <subcellularLocation>
        <location evidence="2">Cytoplasm</location>
    </subcellularLocation>
</comment>
<dbReference type="InterPro" id="IPR001348">
    <property type="entry name" value="ATP_PRibTrfase_HisG"/>
</dbReference>
<sequence length="242" mass="26619">MVGEPQFCLPRRLPAEVSWAASALAERGSVRLALPDGHQQPQAVAALAAAGLHFPGYEEDRAVRRPTSTVEGLEVKVIRPQDMPQQVALGSFDLAITGRDWLLDHIQRFPSSPVEEVADLGRGRFAIVATVYQDLPATTVGEAVAQWRAQGRKAIRVASEYTNVADHYARWRHLGHYQVIPVSGASEGFVPEDAELLIEGMETGRSLAANRLKPIERLFESTTCLIAARRPLEGRRRKLVEG</sequence>
<reference evidence="13" key="1">
    <citation type="journal article" date="2014" name="Front. Microbiol.">
        <title>High frequency of phylogenetically diverse reductive dehalogenase-homologous genes in deep subseafloor sedimentary metagenomes.</title>
        <authorList>
            <person name="Kawai M."/>
            <person name="Futagami T."/>
            <person name="Toyoda A."/>
            <person name="Takaki Y."/>
            <person name="Nishi S."/>
            <person name="Hori S."/>
            <person name="Arai W."/>
            <person name="Tsubouchi T."/>
            <person name="Morono Y."/>
            <person name="Uchiyama I."/>
            <person name="Ito T."/>
            <person name="Fujiyama A."/>
            <person name="Inagaki F."/>
            <person name="Takami H."/>
        </authorList>
    </citation>
    <scope>NUCLEOTIDE SEQUENCE</scope>
    <source>
        <strain evidence="13">Expedition CK06-06</strain>
    </source>
</reference>
<dbReference type="GO" id="GO:0005737">
    <property type="term" value="C:cytoplasm"/>
    <property type="evidence" value="ECO:0007669"/>
    <property type="project" value="UniProtKB-SubCell"/>
</dbReference>
<evidence type="ECO:0000259" key="12">
    <source>
        <dbReference type="Pfam" id="PF01634"/>
    </source>
</evidence>
<dbReference type="UniPathway" id="UPA00031">
    <property type="reaction ID" value="UER00006"/>
</dbReference>